<keyword evidence="2" id="KW-1185">Reference proteome</keyword>
<comment type="caution">
    <text evidence="1">The sequence shown here is derived from an EMBL/GenBank/DDBJ whole genome shotgun (WGS) entry which is preliminary data.</text>
</comment>
<reference evidence="1" key="1">
    <citation type="submission" date="2021-08" db="EMBL/GenBank/DDBJ databases">
        <title>The first chromosome-level gecko genome reveals the dynamic sex chromosomes of Neotropical dwarf geckos (Sphaerodactylidae: Sphaerodactylus).</title>
        <authorList>
            <person name="Pinto B.J."/>
            <person name="Keating S.E."/>
            <person name="Gamble T."/>
        </authorList>
    </citation>
    <scope>NUCLEOTIDE SEQUENCE</scope>
    <source>
        <strain evidence="1">TG3544</strain>
    </source>
</reference>
<dbReference type="EMBL" id="CM037618">
    <property type="protein sequence ID" value="KAH8000953.1"/>
    <property type="molecule type" value="Genomic_DNA"/>
</dbReference>
<organism evidence="1 2">
    <name type="scientific">Sphaerodactylus townsendi</name>
    <dbReference type="NCBI Taxonomy" id="933632"/>
    <lineage>
        <taxon>Eukaryota</taxon>
        <taxon>Metazoa</taxon>
        <taxon>Chordata</taxon>
        <taxon>Craniata</taxon>
        <taxon>Vertebrata</taxon>
        <taxon>Euteleostomi</taxon>
        <taxon>Lepidosauria</taxon>
        <taxon>Squamata</taxon>
        <taxon>Bifurcata</taxon>
        <taxon>Gekkota</taxon>
        <taxon>Sphaerodactylidae</taxon>
        <taxon>Sphaerodactylus</taxon>
    </lineage>
</organism>
<evidence type="ECO:0000313" key="1">
    <source>
        <dbReference type="EMBL" id="KAH8000953.1"/>
    </source>
</evidence>
<gene>
    <name evidence="1" type="ORF">K3G42_030132</name>
</gene>
<dbReference type="Proteomes" id="UP000827872">
    <property type="component" value="Linkage Group LG05"/>
</dbReference>
<protein>
    <submittedName>
        <fullName evidence="1">Uncharacterized protein</fullName>
    </submittedName>
</protein>
<evidence type="ECO:0000313" key="2">
    <source>
        <dbReference type="Proteomes" id="UP000827872"/>
    </source>
</evidence>
<accession>A0ACB8F6S0</accession>
<name>A0ACB8F6S0_9SAUR</name>
<sequence>MMGTVVHNIWRAASLTPTVKRKDLKPLLRAPWDQIHSTKHGQPKQSRKVTHSPRVSGEFDAKILLNLEEVTEHLPLDRHPQAKPTVETSESQLANGETDNQNNN</sequence>
<proteinExistence type="predicted"/>